<gene>
    <name evidence="1" type="ORF">PHLGIDRAFT_35967</name>
</gene>
<evidence type="ECO:0000313" key="1">
    <source>
        <dbReference type="EMBL" id="KIP06388.1"/>
    </source>
</evidence>
<organism evidence="1 2">
    <name type="scientific">Phlebiopsis gigantea (strain 11061_1 CR5-6)</name>
    <name type="common">White-rot fungus</name>
    <name type="synonym">Peniophora gigantea</name>
    <dbReference type="NCBI Taxonomy" id="745531"/>
    <lineage>
        <taxon>Eukaryota</taxon>
        <taxon>Fungi</taxon>
        <taxon>Dikarya</taxon>
        <taxon>Basidiomycota</taxon>
        <taxon>Agaricomycotina</taxon>
        <taxon>Agaricomycetes</taxon>
        <taxon>Polyporales</taxon>
        <taxon>Phanerochaetaceae</taxon>
        <taxon>Phlebiopsis</taxon>
    </lineage>
</organism>
<protein>
    <submittedName>
        <fullName evidence="1">Uncharacterized protein</fullName>
    </submittedName>
</protein>
<evidence type="ECO:0000313" key="2">
    <source>
        <dbReference type="Proteomes" id="UP000053257"/>
    </source>
</evidence>
<dbReference type="AlphaFoldDB" id="A0A0C3PJL9"/>
<name>A0A0C3PJL9_PHLG1</name>
<dbReference type="OrthoDB" id="2799313at2759"/>
<sequence length="166" mass="18482">MSSFPELDSPDCPGILVPQKVYHVKGQGNWNPIPPISLQRNGTLGVRLQDALREPVTGLVNGRTIPTLSTTSMRAALRIQWPGYGSWSVPNALHSLDHTNQAKPHNLAHVVYQVAKIVRSFYNDVASTEPNPDWHLGRIPFSQLYLVQLRNVSAGSWQPVIAYEPR</sequence>
<dbReference type="EMBL" id="KN840519">
    <property type="protein sequence ID" value="KIP06388.1"/>
    <property type="molecule type" value="Genomic_DNA"/>
</dbReference>
<dbReference type="STRING" id="745531.A0A0C3PJL9"/>
<dbReference type="Proteomes" id="UP000053257">
    <property type="component" value="Unassembled WGS sequence"/>
</dbReference>
<accession>A0A0C3PJL9</accession>
<dbReference type="HOGENOM" id="CLU_094687_1_0_1"/>
<keyword evidence="2" id="KW-1185">Reference proteome</keyword>
<reference evidence="1 2" key="1">
    <citation type="journal article" date="2014" name="PLoS Genet.">
        <title>Analysis of the Phlebiopsis gigantea genome, transcriptome and secretome provides insight into its pioneer colonization strategies of wood.</title>
        <authorList>
            <person name="Hori C."/>
            <person name="Ishida T."/>
            <person name="Igarashi K."/>
            <person name="Samejima M."/>
            <person name="Suzuki H."/>
            <person name="Master E."/>
            <person name="Ferreira P."/>
            <person name="Ruiz-Duenas F.J."/>
            <person name="Held B."/>
            <person name="Canessa P."/>
            <person name="Larrondo L.F."/>
            <person name="Schmoll M."/>
            <person name="Druzhinina I.S."/>
            <person name="Kubicek C.P."/>
            <person name="Gaskell J.A."/>
            <person name="Kersten P."/>
            <person name="St John F."/>
            <person name="Glasner J."/>
            <person name="Sabat G."/>
            <person name="Splinter BonDurant S."/>
            <person name="Syed K."/>
            <person name="Yadav J."/>
            <person name="Mgbeahuruike A.C."/>
            <person name="Kovalchuk A."/>
            <person name="Asiegbu F.O."/>
            <person name="Lackner G."/>
            <person name="Hoffmeister D."/>
            <person name="Rencoret J."/>
            <person name="Gutierrez A."/>
            <person name="Sun H."/>
            <person name="Lindquist E."/>
            <person name="Barry K."/>
            <person name="Riley R."/>
            <person name="Grigoriev I.V."/>
            <person name="Henrissat B."/>
            <person name="Kues U."/>
            <person name="Berka R.M."/>
            <person name="Martinez A.T."/>
            <person name="Covert S.F."/>
            <person name="Blanchette R.A."/>
            <person name="Cullen D."/>
        </authorList>
    </citation>
    <scope>NUCLEOTIDE SEQUENCE [LARGE SCALE GENOMIC DNA]</scope>
    <source>
        <strain evidence="1 2">11061_1 CR5-6</strain>
    </source>
</reference>
<proteinExistence type="predicted"/>